<dbReference type="InterPro" id="IPR004792">
    <property type="entry name" value="BaiN-like"/>
</dbReference>
<sequence length="395" mass="43001">MNQYDIVVIGGGAAGIVAAISAKRKNASVLICEKMPQLGKKLLITGAGRCNLSNQKLDASFYNPEVKTLIESVFAKFGKNEIEKFFNGLDLAMHSDKGRIFPRTNQASSVLSILEIELGRLQIPSECNCEIANIQSSADGFILTSKTKKQFGSKKVILAGGGKSYPALGSDGNAYSIAKKFGHKLIEPVPSAVPLLMHDTWCHFLQGQKTTAIVTSVINSTHVRKVAGEVLFTKYGISGTAVLDISDDISVAFHRHKIKNISIEIDFIPFLTKNEFVETLTNRLKKGFPPEKIITGIVSNKFSLPLSFQLKNADVQGIANLLKNKYFRINGTRGWNEAEFTAGGIDTSEVNHRTLESKLQKGFYLAGEILDVNGVRGGYNLAWAWASGFVAGLAQ</sequence>
<dbReference type="Gene3D" id="3.50.50.60">
    <property type="entry name" value="FAD/NAD(P)-binding domain"/>
    <property type="match status" value="1"/>
</dbReference>
<evidence type="ECO:0000256" key="3">
    <source>
        <dbReference type="ARBA" id="ARBA00022827"/>
    </source>
</evidence>
<comment type="cofactor">
    <cofactor evidence="1">
        <name>FAD</name>
        <dbReference type="ChEBI" id="CHEBI:57692"/>
    </cofactor>
</comment>
<protein>
    <submittedName>
        <fullName evidence="6">Uncharacterized protein</fullName>
    </submittedName>
</protein>
<proteinExistence type="predicted"/>
<feature type="domain" description="RsdA/BaiN/AoA(So)-like Rossmann fold-like" evidence="4">
    <location>
        <begin position="5"/>
        <end position="392"/>
    </location>
</feature>
<accession>A0A1G1KQN7</accession>
<dbReference type="Gene3D" id="2.40.30.10">
    <property type="entry name" value="Translation factors"/>
    <property type="match status" value="1"/>
</dbReference>
<evidence type="ECO:0000259" key="4">
    <source>
        <dbReference type="Pfam" id="PF03486"/>
    </source>
</evidence>
<dbReference type="SUPFAM" id="SSF160996">
    <property type="entry name" value="HI0933 insert domain-like"/>
    <property type="match status" value="1"/>
</dbReference>
<dbReference type="InterPro" id="IPR057661">
    <property type="entry name" value="RsdA/BaiN/AoA(So)_Rossmann"/>
</dbReference>
<evidence type="ECO:0000313" key="6">
    <source>
        <dbReference type="EMBL" id="OGW95264.1"/>
    </source>
</evidence>
<evidence type="ECO:0000256" key="1">
    <source>
        <dbReference type="ARBA" id="ARBA00001974"/>
    </source>
</evidence>
<evidence type="ECO:0000313" key="7">
    <source>
        <dbReference type="Proteomes" id="UP000178187"/>
    </source>
</evidence>
<dbReference type="Proteomes" id="UP000178187">
    <property type="component" value="Unassembled WGS sequence"/>
</dbReference>
<dbReference type="NCBIfam" id="TIGR00275">
    <property type="entry name" value="aminoacetone oxidase family FAD-binding enzyme"/>
    <property type="match status" value="1"/>
</dbReference>
<dbReference type="InterPro" id="IPR036188">
    <property type="entry name" value="FAD/NAD-bd_sf"/>
</dbReference>
<dbReference type="Gene3D" id="1.10.8.260">
    <property type="entry name" value="HI0933 insert domain-like"/>
    <property type="match status" value="1"/>
</dbReference>
<dbReference type="AlphaFoldDB" id="A0A1G1KQN7"/>
<dbReference type="SUPFAM" id="SSF51905">
    <property type="entry name" value="FAD/NAD(P)-binding domain"/>
    <property type="match status" value="1"/>
</dbReference>
<dbReference type="Pfam" id="PF03486">
    <property type="entry name" value="HI0933_like"/>
    <property type="match status" value="1"/>
</dbReference>
<organism evidence="6 7">
    <name type="scientific">Candidatus Danuiimicrobium aquiferis</name>
    <dbReference type="NCBI Taxonomy" id="1801832"/>
    <lineage>
        <taxon>Bacteria</taxon>
        <taxon>Pseudomonadati</taxon>
        <taxon>Candidatus Omnitrophota</taxon>
        <taxon>Candidatus Danuiimicrobium</taxon>
    </lineage>
</organism>
<name>A0A1G1KQN7_9BACT</name>
<dbReference type="EMBL" id="MHFR01000068">
    <property type="protein sequence ID" value="OGW95264.1"/>
    <property type="molecule type" value="Genomic_DNA"/>
</dbReference>
<dbReference type="InterPro" id="IPR055178">
    <property type="entry name" value="RsdA/BaiN/AoA(So)-like_dom"/>
</dbReference>
<dbReference type="InterPro" id="IPR023166">
    <property type="entry name" value="BaiN-like_dom_sf"/>
</dbReference>
<keyword evidence="3" id="KW-0274">FAD</keyword>
<reference evidence="6 7" key="1">
    <citation type="journal article" date="2016" name="Nat. Commun.">
        <title>Thousands of microbial genomes shed light on interconnected biogeochemical processes in an aquifer system.</title>
        <authorList>
            <person name="Anantharaman K."/>
            <person name="Brown C.T."/>
            <person name="Hug L.A."/>
            <person name="Sharon I."/>
            <person name="Castelle C.J."/>
            <person name="Probst A.J."/>
            <person name="Thomas B.C."/>
            <person name="Singh A."/>
            <person name="Wilkins M.J."/>
            <person name="Karaoz U."/>
            <person name="Brodie E.L."/>
            <person name="Williams K.H."/>
            <person name="Hubbard S.S."/>
            <person name="Banfield J.F."/>
        </authorList>
    </citation>
    <scope>NUCLEOTIDE SEQUENCE [LARGE SCALE GENOMIC DNA]</scope>
</reference>
<dbReference type="Pfam" id="PF22780">
    <property type="entry name" value="HI0933_like_1st"/>
    <property type="match status" value="1"/>
</dbReference>
<evidence type="ECO:0000256" key="2">
    <source>
        <dbReference type="ARBA" id="ARBA00022630"/>
    </source>
</evidence>
<gene>
    <name evidence="6" type="ORF">A3G33_04880</name>
</gene>
<dbReference type="PANTHER" id="PTHR42887">
    <property type="entry name" value="OS12G0638800 PROTEIN"/>
    <property type="match status" value="1"/>
</dbReference>
<dbReference type="PRINTS" id="PR00411">
    <property type="entry name" value="PNDRDTASEI"/>
</dbReference>
<feature type="domain" description="RsdA/BaiN/AoA(So)-like insert" evidence="5">
    <location>
        <begin position="189"/>
        <end position="339"/>
    </location>
</feature>
<comment type="caution">
    <text evidence="6">The sequence shown here is derived from an EMBL/GenBank/DDBJ whole genome shotgun (WGS) entry which is preliminary data.</text>
</comment>
<dbReference type="PANTHER" id="PTHR42887:SF2">
    <property type="entry name" value="OS12G0638800 PROTEIN"/>
    <property type="match status" value="1"/>
</dbReference>
<keyword evidence="2" id="KW-0285">Flavoprotein</keyword>
<evidence type="ECO:0000259" key="5">
    <source>
        <dbReference type="Pfam" id="PF22780"/>
    </source>
</evidence>